<gene>
    <name evidence="3" type="ORF">PODCO_606805</name>
</gene>
<dbReference type="InterPro" id="IPR000772">
    <property type="entry name" value="Ricin_B_lectin"/>
</dbReference>
<keyword evidence="4" id="KW-1185">Reference proteome</keyword>
<evidence type="ECO:0000256" key="1">
    <source>
        <dbReference type="SAM" id="Phobius"/>
    </source>
</evidence>
<protein>
    <recommendedName>
        <fullName evidence="2">Ricin B lectin domain-containing protein</fullName>
    </recommendedName>
</protein>
<keyword evidence="1" id="KW-0812">Transmembrane</keyword>
<proteinExistence type="predicted"/>
<dbReference type="SUPFAM" id="SSF50370">
    <property type="entry name" value="Ricin B-like lectins"/>
    <property type="match status" value="1"/>
</dbReference>
<reference evidence="3" key="1">
    <citation type="submission" date="2018-02" db="EMBL/GenBank/DDBJ databases">
        <authorList>
            <person name="Silar P."/>
        </authorList>
    </citation>
    <scope>NUCLEOTIDE SEQUENCE [LARGE SCALE GENOMIC DNA]</scope>
    <source>
        <strain evidence="3">T</strain>
    </source>
</reference>
<keyword evidence="1" id="KW-0472">Membrane</keyword>
<dbReference type="Pfam" id="PF14200">
    <property type="entry name" value="RicinB_lectin_2"/>
    <property type="match status" value="1"/>
</dbReference>
<evidence type="ECO:0000313" key="3">
    <source>
        <dbReference type="EMBL" id="VBB84362.1"/>
    </source>
</evidence>
<accession>A0ABY6SHQ8</accession>
<dbReference type="PROSITE" id="PS50231">
    <property type="entry name" value="RICIN_B_LECTIN"/>
    <property type="match status" value="1"/>
</dbReference>
<feature type="domain" description="Ricin B lectin" evidence="2">
    <location>
        <begin position="48"/>
        <end position="136"/>
    </location>
</feature>
<dbReference type="Proteomes" id="UP000280685">
    <property type="component" value="Chromosome 6"/>
</dbReference>
<dbReference type="InterPro" id="IPR035992">
    <property type="entry name" value="Ricin_B-like_lectins"/>
</dbReference>
<name>A0ABY6SHQ8_PODCO</name>
<sequence>MGHDWICYLPWHWNSIKVPIFLLLPWLPLGWTLFLLDTLVMSEPEQDYLLPDEWNGRVVYLFSESTGNVLDLHGGQSHNGNKVQGWQYLGSKAQQWRLQKVDSGPFGAWVLHNVASGTVLDLDGGSPDDCTKIMGWKYYSGNGNQEWLIITKKYNDGSQCILQNRNSFSVADMSEGKRDNGYVFS</sequence>
<dbReference type="EMBL" id="LR026969">
    <property type="protein sequence ID" value="VBB84362.1"/>
    <property type="molecule type" value="Genomic_DNA"/>
</dbReference>
<evidence type="ECO:0000313" key="4">
    <source>
        <dbReference type="Proteomes" id="UP000280685"/>
    </source>
</evidence>
<keyword evidence="1" id="KW-1133">Transmembrane helix</keyword>
<evidence type="ECO:0000259" key="2">
    <source>
        <dbReference type="Pfam" id="PF14200"/>
    </source>
</evidence>
<dbReference type="Gene3D" id="2.80.10.50">
    <property type="match status" value="2"/>
</dbReference>
<feature type="transmembrane region" description="Helical" evidence="1">
    <location>
        <begin position="20"/>
        <end position="40"/>
    </location>
</feature>
<organism evidence="3 4">
    <name type="scientific">Podospora comata</name>
    <dbReference type="NCBI Taxonomy" id="48703"/>
    <lineage>
        <taxon>Eukaryota</taxon>
        <taxon>Fungi</taxon>
        <taxon>Dikarya</taxon>
        <taxon>Ascomycota</taxon>
        <taxon>Pezizomycotina</taxon>
        <taxon>Sordariomycetes</taxon>
        <taxon>Sordariomycetidae</taxon>
        <taxon>Sordariales</taxon>
        <taxon>Podosporaceae</taxon>
        <taxon>Podospora</taxon>
    </lineage>
</organism>